<protein>
    <recommendedName>
        <fullName evidence="3">Sucraseferredoxin-like protein</fullName>
    </recommendedName>
</protein>
<dbReference type="InterPro" id="IPR036249">
    <property type="entry name" value="Thioredoxin-like_sf"/>
</dbReference>
<gene>
    <name evidence="1" type="ORF">CANCADRAFT_12865</name>
</gene>
<dbReference type="Proteomes" id="UP000095023">
    <property type="component" value="Unassembled WGS sequence"/>
</dbReference>
<dbReference type="PANTHER" id="PTHR31902">
    <property type="entry name" value="ACTIN PATCHES DISTAL PROTEIN 1"/>
    <property type="match status" value="1"/>
</dbReference>
<keyword evidence="2" id="KW-1185">Reference proteome</keyword>
<dbReference type="Pfam" id="PF06999">
    <property type="entry name" value="Suc_Fer-like"/>
    <property type="match status" value="1"/>
</dbReference>
<reference evidence="2" key="1">
    <citation type="submission" date="2016-02" db="EMBL/GenBank/DDBJ databases">
        <title>Comparative genomics of biotechnologically important yeasts.</title>
        <authorList>
            <consortium name="DOE Joint Genome Institute"/>
            <person name="Riley R."/>
            <person name="Haridas S."/>
            <person name="Wolfe K.H."/>
            <person name="Lopes M.R."/>
            <person name="Hittinger C.T."/>
            <person name="Goker M."/>
            <person name="Salamov A."/>
            <person name="Wisecaver J."/>
            <person name="Long T.M."/>
            <person name="Aerts A.L."/>
            <person name="Barry K."/>
            <person name="Choi C."/>
            <person name="Clum A."/>
            <person name="Coughlan A.Y."/>
            <person name="Deshpande S."/>
            <person name="Douglass A.P."/>
            <person name="Hanson S.J."/>
            <person name="Klenk H.-P."/>
            <person name="Labutti K."/>
            <person name="Lapidus A."/>
            <person name="Lindquist E."/>
            <person name="Lipzen A."/>
            <person name="Meier-Kolthoff J.P."/>
            <person name="Ohm R.A."/>
            <person name="Otillar R.P."/>
            <person name="Pangilinan J."/>
            <person name="Peng Y."/>
            <person name="Rokas A."/>
            <person name="Rosa C.A."/>
            <person name="Scheuner C."/>
            <person name="Sibirny A.A."/>
            <person name="Slot J.C."/>
            <person name="Stielow J.B."/>
            <person name="Sun H."/>
            <person name="Kurtzman C.P."/>
            <person name="Blackwell M."/>
            <person name="Jeffries T.W."/>
            <person name="Grigoriev I.V."/>
        </authorList>
    </citation>
    <scope>NUCLEOTIDE SEQUENCE [LARGE SCALE GENOMIC DNA]</scope>
    <source>
        <strain evidence="2">NRRL Y-17796</strain>
    </source>
</reference>
<evidence type="ECO:0000313" key="2">
    <source>
        <dbReference type="Proteomes" id="UP000095023"/>
    </source>
</evidence>
<name>A0A1E4TEQ6_9ASCO</name>
<organism evidence="1 2">
    <name type="scientific">Tortispora caseinolytica NRRL Y-17796</name>
    <dbReference type="NCBI Taxonomy" id="767744"/>
    <lineage>
        <taxon>Eukaryota</taxon>
        <taxon>Fungi</taxon>
        <taxon>Dikarya</taxon>
        <taxon>Ascomycota</taxon>
        <taxon>Saccharomycotina</taxon>
        <taxon>Trigonopsidomycetes</taxon>
        <taxon>Trigonopsidales</taxon>
        <taxon>Trigonopsidaceae</taxon>
        <taxon>Tortispora</taxon>
    </lineage>
</organism>
<dbReference type="CDD" id="cd03062">
    <property type="entry name" value="TRX_Fd_Sucrase"/>
    <property type="match status" value="1"/>
</dbReference>
<dbReference type="Gene3D" id="3.40.30.10">
    <property type="entry name" value="Glutaredoxin"/>
    <property type="match status" value="1"/>
</dbReference>
<dbReference type="EMBL" id="KV453842">
    <property type="protein sequence ID" value="ODV90148.1"/>
    <property type="molecule type" value="Genomic_DNA"/>
</dbReference>
<evidence type="ECO:0000313" key="1">
    <source>
        <dbReference type="EMBL" id="ODV90148.1"/>
    </source>
</evidence>
<feature type="non-terminal residue" evidence="1">
    <location>
        <position position="1"/>
    </location>
</feature>
<dbReference type="SUPFAM" id="SSF52833">
    <property type="entry name" value="Thioredoxin-like"/>
    <property type="match status" value="1"/>
</dbReference>
<evidence type="ECO:0008006" key="3">
    <source>
        <dbReference type="Google" id="ProtNLM"/>
    </source>
</evidence>
<accession>A0A1E4TEQ6</accession>
<dbReference type="AlphaFoldDB" id="A0A1E4TEQ6"/>
<dbReference type="OrthoDB" id="10253744at2759"/>
<feature type="non-terminal residue" evidence="1">
    <location>
        <position position="258"/>
    </location>
</feature>
<sequence>SNKKNEESCASDGLEESTCSITCEECEGKYPRLKGIDPISSLAGSAKSYDEHILIGTGKGDWIRNIDEEPGSIAHAISNWKHPSIKGDIKISNSSLPVGVIVVLPQFLYFNAAAATCAEQLTRIFDELSTDSEKAPKGAKALECDNVVLLCSHKTRDKNCGITAPILKKEFELVLRDKELLRDTEDNRRGGCKVLYVSHIGGHKFAGNVIIYRKEGGIIWLGRIKPENVKPIVEESILKGKVWHKMMRFGRKTSKIDW</sequence>
<dbReference type="PANTHER" id="PTHR31902:SF14">
    <property type="entry name" value="ACTIN PATCHES DISTAL PROTEIN 1"/>
    <property type="match status" value="1"/>
</dbReference>
<dbReference type="InterPro" id="IPR009737">
    <property type="entry name" value="Aim32/Apd1-like"/>
</dbReference>
<proteinExistence type="predicted"/>
<dbReference type="GO" id="GO:0005829">
    <property type="term" value="C:cytosol"/>
    <property type="evidence" value="ECO:0007669"/>
    <property type="project" value="EnsemblFungi"/>
</dbReference>